<name>A0ABY2JHL7_9MICO</name>
<gene>
    <name evidence="4" type="ORF">E3T28_01350</name>
</gene>
<evidence type="ECO:0000256" key="1">
    <source>
        <dbReference type="SAM" id="MobiDB-lite"/>
    </source>
</evidence>
<feature type="compositionally biased region" description="Pro residues" evidence="1">
    <location>
        <begin position="170"/>
        <end position="182"/>
    </location>
</feature>
<feature type="transmembrane region" description="Helical" evidence="2">
    <location>
        <begin position="100"/>
        <end position="125"/>
    </location>
</feature>
<evidence type="ECO:0000313" key="4">
    <source>
        <dbReference type="EMBL" id="TFD05402.1"/>
    </source>
</evidence>
<proteinExistence type="predicted"/>
<organism evidence="4 5">
    <name type="scientific">Cryobacterium sinapicolor</name>
    <dbReference type="NCBI Taxonomy" id="1259236"/>
    <lineage>
        <taxon>Bacteria</taxon>
        <taxon>Bacillati</taxon>
        <taxon>Actinomycetota</taxon>
        <taxon>Actinomycetes</taxon>
        <taxon>Micrococcales</taxon>
        <taxon>Microbacteriaceae</taxon>
        <taxon>Cryobacterium</taxon>
    </lineage>
</organism>
<accession>A0ABY2JHL7</accession>
<feature type="domain" description="General stress protein 17M-like" evidence="3">
    <location>
        <begin position="23"/>
        <end position="100"/>
    </location>
</feature>
<protein>
    <recommendedName>
        <fullName evidence="3">General stress protein 17M-like domain-containing protein</fullName>
    </recommendedName>
</protein>
<dbReference type="Proteomes" id="UP000297853">
    <property type="component" value="Unassembled WGS sequence"/>
</dbReference>
<dbReference type="InterPro" id="IPR025889">
    <property type="entry name" value="GSP17M-like_dom"/>
</dbReference>
<evidence type="ECO:0000256" key="2">
    <source>
        <dbReference type="SAM" id="Phobius"/>
    </source>
</evidence>
<comment type="caution">
    <text evidence="4">The sequence shown here is derived from an EMBL/GenBank/DDBJ whole genome shotgun (WGS) entry which is preliminary data.</text>
</comment>
<keyword evidence="2" id="KW-1133">Transmembrane helix</keyword>
<keyword evidence="2" id="KW-0472">Membrane</keyword>
<feature type="compositionally biased region" description="Pro residues" evidence="1">
    <location>
        <begin position="191"/>
        <end position="210"/>
    </location>
</feature>
<evidence type="ECO:0000259" key="3">
    <source>
        <dbReference type="Pfam" id="PF11181"/>
    </source>
</evidence>
<keyword evidence="5" id="KW-1185">Reference proteome</keyword>
<dbReference type="Pfam" id="PF11181">
    <property type="entry name" value="YflT"/>
    <property type="match status" value="1"/>
</dbReference>
<sequence length="210" mass="21733">MSNQSPFGGRRAALFPVLPKGEVLATYATYGEAQEAVDTLATSDFPVKQVSILGNDLKTVERVTGKLTWGRVALAGAASGAWLGVFFGLLFFIFSPDGAGLPFVFAAVMIGAGFGMLFGVVSAALNRRRRDFTSTMQVIASNYQVIVDGALVNRARNLLAGRAEAELAVPAPPHPSEPPRAQEPPAASPAAPQPPAASPAAPQPPAAPPA</sequence>
<feature type="transmembrane region" description="Helical" evidence="2">
    <location>
        <begin position="72"/>
        <end position="94"/>
    </location>
</feature>
<evidence type="ECO:0000313" key="5">
    <source>
        <dbReference type="Proteomes" id="UP000297853"/>
    </source>
</evidence>
<dbReference type="EMBL" id="SOGQ01000009">
    <property type="protein sequence ID" value="TFD05402.1"/>
    <property type="molecule type" value="Genomic_DNA"/>
</dbReference>
<keyword evidence="2" id="KW-0812">Transmembrane</keyword>
<feature type="region of interest" description="Disordered" evidence="1">
    <location>
        <begin position="166"/>
        <end position="210"/>
    </location>
</feature>
<reference evidence="4 5" key="1">
    <citation type="submission" date="2019-03" db="EMBL/GenBank/DDBJ databases">
        <title>Genomics of glacier-inhabiting Cryobacterium strains.</title>
        <authorList>
            <person name="Liu Q."/>
            <person name="Xin Y.-H."/>
        </authorList>
    </citation>
    <scope>NUCLEOTIDE SEQUENCE [LARGE SCALE GENOMIC DNA]</scope>
    <source>
        <strain evidence="4 5">TMT1-23-1</strain>
    </source>
</reference>
<dbReference type="RefSeq" id="WP_134427139.1">
    <property type="nucleotide sequence ID" value="NZ_SOGQ01000009.1"/>
</dbReference>